<evidence type="ECO:0000313" key="2">
    <source>
        <dbReference type="Proteomes" id="UP000714275"/>
    </source>
</evidence>
<dbReference type="Proteomes" id="UP000714275">
    <property type="component" value="Unassembled WGS sequence"/>
</dbReference>
<organism evidence="1 2">
    <name type="scientific">Suillus placidus</name>
    <dbReference type="NCBI Taxonomy" id="48579"/>
    <lineage>
        <taxon>Eukaryota</taxon>
        <taxon>Fungi</taxon>
        <taxon>Dikarya</taxon>
        <taxon>Basidiomycota</taxon>
        <taxon>Agaricomycotina</taxon>
        <taxon>Agaricomycetes</taxon>
        <taxon>Agaricomycetidae</taxon>
        <taxon>Boletales</taxon>
        <taxon>Suillineae</taxon>
        <taxon>Suillaceae</taxon>
        <taxon>Suillus</taxon>
    </lineage>
</organism>
<accession>A0A9P7D7D2</accession>
<comment type="caution">
    <text evidence="1">The sequence shown here is derived from an EMBL/GenBank/DDBJ whole genome shotgun (WGS) entry which is preliminary data.</text>
</comment>
<sequence>MLDQLVPVNQEVLDDDIRCASGSPSSSLPRTDEMNSTMYPNHGFVVTHSTMISSPNHPGQPDLYGPRTWDDLSSSTGYSCYDNAQQHYSIQSAPTLKPQDISISPPQTIYSASSTFGCFRSPAMRSDSLSLYAPPTWYSDVHRSPPGVLLYNEPLYQWQNSAIPPSGPLISTQPHASHSGNMYHPSDQPATIILHSPFSADGHTRTQSVDLQGHWRH</sequence>
<dbReference type="OrthoDB" id="2671569at2759"/>
<gene>
    <name evidence="1" type="ORF">EV702DRAFT_1266070</name>
</gene>
<reference evidence="1" key="1">
    <citation type="journal article" date="2020" name="New Phytol.">
        <title>Comparative genomics reveals dynamic genome evolution in host specialist ectomycorrhizal fungi.</title>
        <authorList>
            <person name="Lofgren L.A."/>
            <person name="Nguyen N.H."/>
            <person name="Vilgalys R."/>
            <person name="Ruytinx J."/>
            <person name="Liao H.L."/>
            <person name="Branco S."/>
            <person name="Kuo A."/>
            <person name="LaButti K."/>
            <person name="Lipzen A."/>
            <person name="Andreopoulos W."/>
            <person name="Pangilinan J."/>
            <person name="Riley R."/>
            <person name="Hundley H."/>
            <person name="Na H."/>
            <person name="Barry K."/>
            <person name="Grigoriev I.V."/>
            <person name="Stajich J.E."/>
            <person name="Kennedy P.G."/>
        </authorList>
    </citation>
    <scope>NUCLEOTIDE SEQUENCE</scope>
    <source>
        <strain evidence="1">DOB743</strain>
    </source>
</reference>
<dbReference type="AlphaFoldDB" id="A0A9P7D7D2"/>
<dbReference type="EMBL" id="JABBWD010000005">
    <property type="protein sequence ID" value="KAG1781788.1"/>
    <property type="molecule type" value="Genomic_DNA"/>
</dbReference>
<proteinExistence type="predicted"/>
<name>A0A9P7D7D2_9AGAM</name>
<evidence type="ECO:0000313" key="1">
    <source>
        <dbReference type="EMBL" id="KAG1781788.1"/>
    </source>
</evidence>
<protein>
    <submittedName>
        <fullName evidence="1">Uncharacterized protein</fullName>
    </submittedName>
</protein>
<keyword evidence="2" id="KW-1185">Reference proteome</keyword>